<evidence type="ECO:0000313" key="3">
    <source>
        <dbReference type="EMBL" id="AHI23732.1"/>
    </source>
</evidence>
<dbReference type="HOGENOM" id="CLU_017436_4_0_11"/>
<dbReference type="InterPro" id="IPR051448">
    <property type="entry name" value="CdaR-like_regulators"/>
</dbReference>
<dbReference type="InterPro" id="IPR012914">
    <property type="entry name" value="PucR_dom"/>
</dbReference>
<evidence type="ECO:0000259" key="1">
    <source>
        <dbReference type="Pfam" id="PF07905"/>
    </source>
</evidence>
<accession>W5Y3B0</accession>
<dbReference type="PANTHER" id="PTHR33744">
    <property type="entry name" value="CARBOHYDRATE DIACID REGULATOR"/>
    <property type="match status" value="1"/>
</dbReference>
<organism evidence="3 4">
    <name type="scientific">Corynebacterium vitaeruminis DSM 20294</name>
    <dbReference type="NCBI Taxonomy" id="1224164"/>
    <lineage>
        <taxon>Bacteria</taxon>
        <taxon>Bacillati</taxon>
        <taxon>Actinomycetota</taxon>
        <taxon>Actinomycetes</taxon>
        <taxon>Mycobacteriales</taxon>
        <taxon>Corynebacteriaceae</taxon>
        <taxon>Corynebacterium</taxon>
    </lineage>
</organism>
<dbReference type="InterPro" id="IPR025736">
    <property type="entry name" value="PucR_C-HTH_dom"/>
</dbReference>
<dbReference type="Pfam" id="PF13556">
    <property type="entry name" value="HTH_30"/>
    <property type="match status" value="1"/>
</dbReference>
<dbReference type="PANTHER" id="PTHR33744:SF7">
    <property type="entry name" value="PUCR FAMILY TRANSCRIPTIONAL REGULATOR"/>
    <property type="match status" value="1"/>
</dbReference>
<proteinExistence type="predicted"/>
<dbReference type="EMBL" id="CP004353">
    <property type="protein sequence ID" value="AHI23732.1"/>
    <property type="molecule type" value="Genomic_DNA"/>
</dbReference>
<reference evidence="3 4" key="1">
    <citation type="submission" date="2013-02" db="EMBL/GenBank/DDBJ databases">
        <title>The complete genome sequence of Corynebacterium vitaeruminis DSM 20294.</title>
        <authorList>
            <person name="Ruckert C."/>
            <person name="Albersmeier A."/>
            <person name="Kalinowski J."/>
        </authorList>
    </citation>
    <scope>NUCLEOTIDE SEQUENCE [LARGE SCALE GENOMIC DNA]</scope>
    <source>
        <strain evidence="4">ATCC 10234</strain>
    </source>
</reference>
<dbReference type="STRING" id="1224164.B843_11780"/>
<sequence>MGLGFEGNADGFGDYVRTLKRAGVAAIGFGTGLIFDAVPTQLIDGARAEDMALFEVPHDTAFLSITEAVNREFSKRESLMQEELSRKQRNATQAAITGGIDALIELASRDLGCAVAIIDNDDRVVARANRDGLDATVAPDHAQHHIHHRMLSFGERFHSFVTLSNSSLTPLDRQYIKHVAGLADLLLQRPLSLRRARASLNSLALSVLLGLDAQPQHLTRAFSRIADSRGMIRPVIIHTNVDKQSARLLNGIDEALSKSDRELCALSLDSKTTLVFFRGSRTPEEIMELVGARREFARIAIGAALEWENIDATIVDALVTTAKSLPLGHFLGPESSPLKWIHDAAVRQALDHRARETLSKLADHDGAHHNDLVQTLVTYLYSGANAKATAATLGVHRHTIRGKLTKIEEICEVDLNDPVTRAELLIVAVSRHAHEKPTQN</sequence>
<name>W5Y3B0_9CORY</name>
<evidence type="ECO:0000259" key="2">
    <source>
        <dbReference type="Pfam" id="PF13556"/>
    </source>
</evidence>
<dbReference type="Proteomes" id="UP000019222">
    <property type="component" value="Chromosome"/>
</dbReference>
<dbReference type="eggNOG" id="COG2508">
    <property type="taxonomic scope" value="Bacteria"/>
</dbReference>
<feature type="domain" description="PucR C-terminal helix-turn-helix" evidence="2">
    <location>
        <begin position="372"/>
        <end position="426"/>
    </location>
</feature>
<keyword evidence="3" id="KW-0238">DNA-binding</keyword>
<gene>
    <name evidence="3" type="ORF">B843_11780</name>
</gene>
<protein>
    <submittedName>
        <fullName evidence="3">DNA-binding transcription regulator</fullName>
    </submittedName>
</protein>
<dbReference type="InterPro" id="IPR042070">
    <property type="entry name" value="PucR_C-HTH_sf"/>
</dbReference>
<dbReference type="Pfam" id="PF07905">
    <property type="entry name" value="PucR"/>
    <property type="match status" value="1"/>
</dbReference>
<dbReference type="Gene3D" id="1.10.10.2840">
    <property type="entry name" value="PucR C-terminal helix-turn-helix domain"/>
    <property type="match status" value="1"/>
</dbReference>
<keyword evidence="4" id="KW-1185">Reference proteome</keyword>
<dbReference type="AlphaFoldDB" id="W5Y3B0"/>
<dbReference type="PATRIC" id="fig|1224164.3.peg.2374"/>
<dbReference type="GO" id="GO:0003677">
    <property type="term" value="F:DNA binding"/>
    <property type="evidence" value="ECO:0007669"/>
    <property type="project" value="UniProtKB-KW"/>
</dbReference>
<feature type="domain" description="Purine catabolism PurC-like" evidence="1">
    <location>
        <begin position="2"/>
        <end position="71"/>
    </location>
</feature>
<dbReference type="KEGG" id="cvt:B843_11780"/>
<evidence type="ECO:0000313" key="4">
    <source>
        <dbReference type="Proteomes" id="UP000019222"/>
    </source>
</evidence>